<dbReference type="GO" id="GO:0016301">
    <property type="term" value="F:kinase activity"/>
    <property type="evidence" value="ECO:0007669"/>
    <property type="project" value="UniProtKB-KW"/>
</dbReference>
<dbReference type="VEuPathDB" id="FungiDB:VP01_1841g3"/>
<gene>
    <name evidence="2" type="ORF">VP01_1841g3</name>
</gene>
<feature type="compositionally biased region" description="Basic and acidic residues" evidence="1">
    <location>
        <begin position="75"/>
        <end position="92"/>
    </location>
</feature>
<dbReference type="AlphaFoldDB" id="A0A0L6VFL1"/>
<feature type="compositionally biased region" description="Polar residues" evidence="1">
    <location>
        <begin position="561"/>
        <end position="596"/>
    </location>
</feature>
<keyword evidence="3" id="KW-1185">Reference proteome</keyword>
<evidence type="ECO:0000313" key="3">
    <source>
        <dbReference type="Proteomes" id="UP000037035"/>
    </source>
</evidence>
<organism evidence="2 3">
    <name type="scientific">Puccinia sorghi</name>
    <dbReference type="NCBI Taxonomy" id="27349"/>
    <lineage>
        <taxon>Eukaryota</taxon>
        <taxon>Fungi</taxon>
        <taxon>Dikarya</taxon>
        <taxon>Basidiomycota</taxon>
        <taxon>Pucciniomycotina</taxon>
        <taxon>Pucciniomycetes</taxon>
        <taxon>Pucciniales</taxon>
        <taxon>Pucciniaceae</taxon>
        <taxon>Puccinia</taxon>
    </lineage>
</organism>
<accession>A0A0L6VFL1</accession>
<feature type="compositionally biased region" description="Basic residues" evidence="1">
    <location>
        <begin position="543"/>
        <end position="552"/>
    </location>
</feature>
<evidence type="ECO:0000313" key="2">
    <source>
        <dbReference type="EMBL" id="KNZ58875.1"/>
    </source>
</evidence>
<reference evidence="2 3" key="1">
    <citation type="submission" date="2015-08" db="EMBL/GenBank/DDBJ databases">
        <title>Next Generation Sequencing and Analysis of the Genome of Puccinia sorghi L Schw, the Causal Agent of Maize Common Rust.</title>
        <authorList>
            <person name="Rochi L."/>
            <person name="Burguener G."/>
            <person name="Darino M."/>
            <person name="Turjanski A."/>
            <person name="Kreff E."/>
            <person name="Dieguez M.J."/>
            <person name="Sacco F."/>
        </authorList>
    </citation>
    <scope>NUCLEOTIDE SEQUENCE [LARGE SCALE GENOMIC DNA]</scope>
    <source>
        <strain evidence="2 3">RO10H11247</strain>
    </source>
</reference>
<feature type="region of interest" description="Disordered" evidence="1">
    <location>
        <begin position="471"/>
        <end position="596"/>
    </location>
</feature>
<dbReference type="EMBL" id="LAVV01006661">
    <property type="protein sequence ID" value="KNZ58875.1"/>
    <property type="molecule type" value="Genomic_DNA"/>
</dbReference>
<feature type="compositionally biased region" description="Polar residues" evidence="1">
    <location>
        <begin position="514"/>
        <end position="524"/>
    </location>
</feature>
<feature type="region of interest" description="Disordered" evidence="1">
    <location>
        <begin position="71"/>
        <end position="101"/>
    </location>
</feature>
<feature type="compositionally biased region" description="Low complexity" evidence="1">
    <location>
        <begin position="525"/>
        <end position="542"/>
    </location>
</feature>
<keyword evidence="2" id="KW-0808">Transferase</keyword>
<protein>
    <submittedName>
        <fullName evidence="2">AGC protein kinase</fullName>
    </submittedName>
</protein>
<dbReference type="Proteomes" id="UP000037035">
    <property type="component" value="Unassembled WGS sequence"/>
</dbReference>
<evidence type="ECO:0000256" key="1">
    <source>
        <dbReference type="SAM" id="MobiDB-lite"/>
    </source>
</evidence>
<name>A0A0L6VFL1_9BASI</name>
<proteinExistence type="predicted"/>
<sequence>MSCQSHSPQSTPAQYIGRKSSLQKKSCAVPVMGKDIICMGSPLRHVTQLGVLRTYHFFHFLSLPAGPGLSPVDNSELRPSDLKATKQTEEPSQKPSSQPCLADDFLAPHSTSSSLSVLFGLPTPWCKSALNSIASINQHQFFSPSSPSNSFLSISPSCPTTSSSHKSPQYICHSPAHPIPAVTKISNSQDLCTICLHPHQLIEPALPPQARGTLPSINKACPRSHLLVSIWSYVALLALWQSAKIPSSLAQNVPSLSTCTQSGLPLKKLVDLTLVPPHPWSPIIITKSLLYRLPWPTIHLLPLLSLPSKQSRKGYPILYALHMNYPPPLHTGLLPVSGTPHPLPSRSPLPPGLPLDPLVDYTMTPNSVSSSPLYPGSPPNSSVLTHAHLPLTNSCSFPEVHPSLPLAALAYCIILIRLHPTNKLAHLWAITSLIGLPYLASQAPVKAVVLVAAVIIARASRARTFPPCFPRFKSSQPAQHPKKPCSKSTSQQRHNSPYLARGPAAIPTPGMNLPSASGGCNTNPSSLSVGTTKESSSSSASFHRNHHNHHHPILTGGLPNLLQTIKSMSDQRSTSLSKASPPSRSISRHFSNSVSSRRAALKNHRTANGSLRLSSDQCCRKQFITSPPQNPSPSCVTALASFMNVMEVWNTARKLSAVSMVPNLILFFFSGGGLLMSEFEKANEIYFRLGIIYKQ</sequence>
<keyword evidence="2" id="KW-0418">Kinase</keyword>
<dbReference type="STRING" id="27349.A0A0L6VFL1"/>
<comment type="caution">
    <text evidence="2">The sequence shown here is derived from an EMBL/GenBank/DDBJ whole genome shotgun (WGS) entry which is preliminary data.</text>
</comment>
<feature type="compositionally biased region" description="Polar residues" evidence="1">
    <location>
        <begin position="486"/>
        <end position="495"/>
    </location>
</feature>